<dbReference type="PANTHER" id="PTHR12526:SF638">
    <property type="entry name" value="SPORE COAT PROTEIN SA"/>
    <property type="match status" value="1"/>
</dbReference>
<evidence type="ECO:0000313" key="2">
    <source>
        <dbReference type="EMBL" id="MBS7810277.1"/>
    </source>
</evidence>
<dbReference type="SUPFAM" id="SSF53756">
    <property type="entry name" value="UDP-Glycosyltransferase/glycogen phosphorylase"/>
    <property type="match status" value="1"/>
</dbReference>
<sequence>MTTRLLVIGLANSPHLHRWVRAVADADISVLVFPALQGQGWDGLDTVSMAELQEDLPPGIHCLDARDVRGDDSAAIDRDWRFQPLTHQFVPVGALAAADRLAEAVTRFRPDLLHSMESQIAGYIVAELWRRQPRSLPWIHSTWGSDLALYGSLPDHEIRLRAMFRGVDFHLADCRNDLGLARKLGYIGPELPVLPSSCGIDVAQLTARPSLPPSQRRQILVKGYQNWAGRNLSALSALMLIAKEVEPYEIVIPNADAALREWAGIMANRTALKVTALPRLPEPENVLTELARSRLLVSLSISDGLPTMMLEAMALGAFPIQSGAGCGCDWFEDGVTGFSVPVNDTAAVADAISRALRDDRMVDAAATRNLATVSERWDAATNAAIARAVYRRGMEGR</sequence>
<comment type="caution">
    <text evidence="2">The sequence shown here is derived from an EMBL/GenBank/DDBJ whole genome shotgun (WGS) entry which is preliminary data.</text>
</comment>
<dbReference type="RefSeq" id="WP_213668906.1">
    <property type="nucleotide sequence ID" value="NZ_JAHCDA010000001.1"/>
</dbReference>
<dbReference type="PANTHER" id="PTHR12526">
    <property type="entry name" value="GLYCOSYLTRANSFERASE"/>
    <property type="match status" value="1"/>
</dbReference>
<protein>
    <submittedName>
        <fullName evidence="2">Glycosyltransferase family 4 protein</fullName>
    </submittedName>
</protein>
<feature type="domain" description="Glycosyl transferase family 1" evidence="1">
    <location>
        <begin position="273"/>
        <end position="361"/>
    </location>
</feature>
<gene>
    <name evidence="2" type="ORF">KHU32_04965</name>
</gene>
<dbReference type="Proteomes" id="UP000766336">
    <property type="component" value="Unassembled WGS sequence"/>
</dbReference>
<dbReference type="InterPro" id="IPR001296">
    <property type="entry name" value="Glyco_trans_1"/>
</dbReference>
<dbReference type="Pfam" id="PF00534">
    <property type="entry name" value="Glycos_transf_1"/>
    <property type="match status" value="1"/>
</dbReference>
<evidence type="ECO:0000313" key="3">
    <source>
        <dbReference type="Proteomes" id="UP000766336"/>
    </source>
</evidence>
<proteinExistence type="predicted"/>
<reference evidence="2 3" key="1">
    <citation type="submission" date="2021-05" db="EMBL/GenBank/DDBJ databases">
        <title>Roseococcus sp. XZZS9, whole genome shotgun sequencing project.</title>
        <authorList>
            <person name="Zhao G."/>
            <person name="Shen L."/>
        </authorList>
    </citation>
    <scope>NUCLEOTIDE SEQUENCE [LARGE SCALE GENOMIC DNA]</scope>
    <source>
        <strain evidence="2 3">XZZS9</strain>
    </source>
</reference>
<accession>A0ABS5QBH4</accession>
<name>A0ABS5QBH4_9PROT</name>
<organism evidence="2 3">
    <name type="scientific">Roseococcus pinisoli</name>
    <dbReference type="NCBI Taxonomy" id="2835040"/>
    <lineage>
        <taxon>Bacteria</taxon>
        <taxon>Pseudomonadati</taxon>
        <taxon>Pseudomonadota</taxon>
        <taxon>Alphaproteobacteria</taxon>
        <taxon>Acetobacterales</taxon>
        <taxon>Roseomonadaceae</taxon>
        <taxon>Roseococcus</taxon>
    </lineage>
</organism>
<dbReference type="EMBL" id="JAHCDA010000001">
    <property type="protein sequence ID" value="MBS7810277.1"/>
    <property type="molecule type" value="Genomic_DNA"/>
</dbReference>
<keyword evidence="3" id="KW-1185">Reference proteome</keyword>
<evidence type="ECO:0000259" key="1">
    <source>
        <dbReference type="Pfam" id="PF00534"/>
    </source>
</evidence>
<dbReference type="Gene3D" id="3.40.50.2000">
    <property type="entry name" value="Glycogen Phosphorylase B"/>
    <property type="match status" value="2"/>
</dbReference>